<keyword evidence="4" id="KW-0411">Iron-sulfur</keyword>
<dbReference type="Pfam" id="PF10589">
    <property type="entry name" value="NADH_4Fe-4S"/>
    <property type="match status" value="1"/>
</dbReference>
<name>X1INK0_9ZZZZ</name>
<proteinExistence type="predicted"/>
<protein>
    <recommendedName>
        <fullName evidence="5">4Fe-4S ferredoxin-type domain-containing protein</fullName>
    </recommendedName>
</protein>
<dbReference type="GO" id="GO:0046872">
    <property type="term" value="F:metal ion binding"/>
    <property type="evidence" value="ECO:0007669"/>
    <property type="project" value="UniProtKB-KW"/>
</dbReference>
<dbReference type="PANTHER" id="PTHR43687:SF1">
    <property type="entry name" value="FERREDOXIN III"/>
    <property type="match status" value="1"/>
</dbReference>
<dbReference type="InterPro" id="IPR019575">
    <property type="entry name" value="Nuop51_4Fe4S-bd"/>
</dbReference>
<dbReference type="InterPro" id="IPR050572">
    <property type="entry name" value="Fe-S_Ferredoxin"/>
</dbReference>
<organism evidence="6">
    <name type="scientific">marine sediment metagenome</name>
    <dbReference type="NCBI Taxonomy" id="412755"/>
    <lineage>
        <taxon>unclassified sequences</taxon>
        <taxon>metagenomes</taxon>
        <taxon>ecological metagenomes</taxon>
    </lineage>
</organism>
<dbReference type="InterPro" id="IPR017896">
    <property type="entry name" value="4Fe4S_Fe-S-bd"/>
</dbReference>
<keyword evidence="3" id="KW-0408">Iron</keyword>
<feature type="domain" description="4Fe-4S ferredoxin-type" evidence="5">
    <location>
        <begin position="64"/>
        <end position="92"/>
    </location>
</feature>
<dbReference type="Gene3D" id="3.30.70.20">
    <property type="match status" value="1"/>
</dbReference>
<dbReference type="SUPFAM" id="SSF54862">
    <property type="entry name" value="4Fe-4S ferredoxins"/>
    <property type="match status" value="1"/>
</dbReference>
<dbReference type="InterPro" id="IPR017900">
    <property type="entry name" value="4Fe4S_Fe_S_CS"/>
</dbReference>
<evidence type="ECO:0000256" key="1">
    <source>
        <dbReference type="ARBA" id="ARBA00022485"/>
    </source>
</evidence>
<dbReference type="PROSITE" id="PS51379">
    <property type="entry name" value="4FE4S_FER_2"/>
    <property type="match status" value="2"/>
</dbReference>
<dbReference type="EMBL" id="BARU01036995">
    <property type="protein sequence ID" value="GAH83292.1"/>
    <property type="molecule type" value="Genomic_DNA"/>
</dbReference>
<dbReference type="InterPro" id="IPR037207">
    <property type="entry name" value="Nuop51_4Fe4S-bd_sf"/>
</dbReference>
<evidence type="ECO:0000256" key="4">
    <source>
        <dbReference type="ARBA" id="ARBA00023014"/>
    </source>
</evidence>
<dbReference type="AlphaFoldDB" id="X1INK0"/>
<feature type="domain" description="4Fe-4S ferredoxin-type" evidence="5">
    <location>
        <begin position="93"/>
        <end position="120"/>
    </location>
</feature>
<dbReference type="Pfam" id="PF12838">
    <property type="entry name" value="Fer4_7"/>
    <property type="match status" value="1"/>
</dbReference>
<dbReference type="PROSITE" id="PS00198">
    <property type="entry name" value="4FE4S_FER_1"/>
    <property type="match status" value="1"/>
</dbReference>
<gene>
    <name evidence="6" type="ORF">S03H2_57698</name>
</gene>
<evidence type="ECO:0000259" key="5">
    <source>
        <dbReference type="PROSITE" id="PS51379"/>
    </source>
</evidence>
<dbReference type="PANTHER" id="PTHR43687">
    <property type="entry name" value="ADENYLYLSULFATE REDUCTASE, BETA SUBUNIT"/>
    <property type="match status" value="1"/>
</dbReference>
<keyword evidence="2" id="KW-0479">Metal-binding</keyword>
<evidence type="ECO:0000256" key="3">
    <source>
        <dbReference type="ARBA" id="ARBA00023004"/>
    </source>
</evidence>
<keyword evidence="1" id="KW-0004">4Fe-4S</keyword>
<dbReference type="Gene3D" id="1.20.1440.230">
    <property type="entry name" value="NADH-ubiquinone oxidoreductase 51kDa subunit, iron-sulphur binding domain"/>
    <property type="match status" value="1"/>
</dbReference>
<evidence type="ECO:0000256" key="2">
    <source>
        <dbReference type="ARBA" id="ARBA00022723"/>
    </source>
</evidence>
<sequence>EGKGEMKDLDSIKQICEAMETGSLCGLGQTASNPVLSTLKYFGEEYIDHIKNKKCPAGKCKALIKFSINDQCTGCAVCAKNCPTEAITGVPKKTYSIDQSKCIKCGICEDVCKFEAVTVQ</sequence>
<comment type="caution">
    <text evidence="6">The sequence shown here is derived from an EMBL/GenBank/DDBJ whole genome shotgun (WGS) entry which is preliminary data.</text>
</comment>
<evidence type="ECO:0000313" key="6">
    <source>
        <dbReference type="EMBL" id="GAH83292.1"/>
    </source>
</evidence>
<feature type="non-terminal residue" evidence="6">
    <location>
        <position position="1"/>
    </location>
</feature>
<reference evidence="6" key="1">
    <citation type="journal article" date="2014" name="Front. Microbiol.">
        <title>High frequency of phylogenetically diverse reductive dehalogenase-homologous genes in deep subseafloor sedimentary metagenomes.</title>
        <authorList>
            <person name="Kawai M."/>
            <person name="Futagami T."/>
            <person name="Toyoda A."/>
            <person name="Takaki Y."/>
            <person name="Nishi S."/>
            <person name="Hori S."/>
            <person name="Arai W."/>
            <person name="Tsubouchi T."/>
            <person name="Morono Y."/>
            <person name="Uchiyama I."/>
            <person name="Ito T."/>
            <person name="Fujiyama A."/>
            <person name="Inagaki F."/>
            <person name="Takami H."/>
        </authorList>
    </citation>
    <scope>NUCLEOTIDE SEQUENCE</scope>
    <source>
        <strain evidence="6">Expedition CK06-06</strain>
    </source>
</reference>
<dbReference type="GO" id="GO:0051539">
    <property type="term" value="F:4 iron, 4 sulfur cluster binding"/>
    <property type="evidence" value="ECO:0007669"/>
    <property type="project" value="UniProtKB-KW"/>
</dbReference>
<accession>X1INK0</accession>